<feature type="domain" description="Carbohydrate kinase PfkB" evidence="1">
    <location>
        <begin position="18"/>
        <end position="134"/>
    </location>
</feature>
<dbReference type="Proteomes" id="UP000012062">
    <property type="component" value="Unassembled WGS sequence"/>
</dbReference>
<evidence type="ECO:0000259" key="1">
    <source>
        <dbReference type="Pfam" id="PF00294"/>
    </source>
</evidence>
<evidence type="ECO:0000313" key="2">
    <source>
        <dbReference type="EMBL" id="CCV06542.1"/>
    </source>
</evidence>
<keyword evidence="2" id="KW-0418">Kinase</keyword>
<dbReference type="AlphaFoldDB" id="M5EQD2"/>
<reference evidence="2 3" key="1">
    <citation type="submission" date="2013-02" db="EMBL/GenBank/DDBJ databases">
        <authorList>
            <person name="Genoscope - CEA"/>
        </authorList>
    </citation>
    <scope>NUCLEOTIDE SEQUENCE [LARGE SCALE GENOMIC DNA]</scope>
    <source>
        <strain evidence="2 3">STM 2683</strain>
    </source>
</reference>
<sequence>MVLAAGKPIFAIGVSPDKAERLTPVLGSLALAFMDRREATALASADATDQDLVGGLRRAGLSSGVVTAGNGLVLGFDETGAFSVLPPTRKIVDVAGAGDVLAGATVAALLNGLALPAALREGVAAAMLAIENAELAPAFTAAAFAEALALVPEARELA</sequence>
<protein>
    <submittedName>
        <fullName evidence="2">Carbohydrate kinase</fullName>
    </submittedName>
</protein>
<dbReference type="Gene3D" id="3.40.1190.20">
    <property type="match status" value="1"/>
</dbReference>
<dbReference type="InterPro" id="IPR029056">
    <property type="entry name" value="Ribokinase-like"/>
</dbReference>
<comment type="caution">
    <text evidence="2">The sequence shown here is derived from an EMBL/GenBank/DDBJ whole genome shotgun (WGS) entry which is preliminary data.</text>
</comment>
<dbReference type="GO" id="GO:0016301">
    <property type="term" value="F:kinase activity"/>
    <property type="evidence" value="ECO:0007669"/>
    <property type="project" value="UniProtKB-KW"/>
</dbReference>
<keyword evidence="3" id="KW-1185">Reference proteome</keyword>
<dbReference type="SUPFAM" id="SSF53613">
    <property type="entry name" value="Ribokinase-like"/>
    <property type="match status" value="1"/>
</dbReference>
<evidence type="ECO:0000313" key="3">
    <source>
        <dbReference type="Proteomes" id="UP000012062"/>
    </source>
</evidence>
<proteinExistence type="predicted"/>
<gene>
    <name evidence="2" type="ORF">MESS2_320068</name>
</gene>
<accession>M5EQD2</accession>
<dbReference type="InterPro" id="IPR011611">
    <property type="entry name" value="PfkB_dom"/>
</dbReference>
<name>M5EQD2_9HYPH</name>
<dbReference type="Pfam" id="PF00294">
    <property type="entry name" value="PfkB"/>
    <property type="match status" value="1"/>
</dbReference>
<keyword evidence="2" id="KW-0808">Transferase</keyword>
<dbReference type="eggNOG" id="COG0524">
    <property type="taxonomic scope" value="Bacteria"/>
</dbReference>
<dbReference type="STRING" id="1297569.MESS2_320068"/>
<dbReference type="EMBL" id="CAUM01000098">
    <property type="protein sequence ID" value="CCV06542.1"/>
    <property type="molecule type" value="Genomic_DNA"/>
</dbReference>
<organism evidence="2 3">
    <name type="scientific">Mesorhizobium metallidurans STM 2683</name>
    <dbReference type="NCBI Taxonomy" id="1297569"/>
    <lineage>
        <taxon>Bacteria</taxon>
        <taxon>Pseudomonadati</taxon>
        <taxon>Pseudomonadota</taxon>
        <taxon>Alphaproteobacteria</taxon>
        <taxon>Hyphomicrobiales</taxon>
        <taxon>Phyllobacteriaceae</taxon>
        <taxon>Mesorhizobium</taxon>
    </lineage>
</organism>